<dbReference type="KEGG" id="bcom:BAUCODRAFT_352698"/>
<dbReference type="EMBL" id="KB445551">
    <property type="protein sequence ID" value="EMC99841.1"/>
    <property type="molecule type" value="Genomic_DNA"/>
</dbReference>
<evidence type="ECO:0000313" key="2">
    <source>
        <dbReference type="Proteomes" id="UP000011761"/>
    </source>
</evidence>
<keyword evidence="2" id="KW-1185">Reference proteome</keyword>
<evidence type="ECO:0000313" key="1">
    <source>
        <dbReference type="EMBL" id="EMC99841.1"/>
    </source>
</evidence>
<reference evidence="1 2" key="1">
    <citation type="journal article" date="2012" name="PLoS Pathog.">
        <title>Diverse lifestyles and strategies of plant pathogenesis encoded in the genomes of eighteen Dothideomycetes fungi.</title>
        <authorList>
            <person name="Ohm R.A."/>
            <person name="Feau N."/>
            <person name="Henrissat B."/>
            <person name="Schoch C.L."/>
            <person name="Horwitz B.A."/>
            <person name="Barry K.W."/>
            <person name="Condon B.J."/>
            <person name="Copeland A.C."/>
            <person name="Dhillon B."/>
            <person name="Glaser F."/>
            <person name="Hesse C.N."/>
            <person name="Kosti I."/>
            <person name="LaButti K."/>
            <person name="Lindquist E.A."/>
            <person name="Lucas S."/>
            <person name="Salamov A.A."/>
            <person name="Bradshaw R.E."/>
            <person name="Ciuffetti L."/>
            <person name="Hamelin R.C."/>
            <person name="Kema G.H.J."/>
            <person name="Lawrence C."/>
            <person name="Scott J.A."/>
            <person name="Spatafora J.W."/>
            <person name="Turgeon B.G."/>
            <person name="de Wit P.J.G.M."/>
            <person name="Zhong S."/>
            <person name="Goodwin S.B."/>
            <person name="Grigoriev I.V."/>
        </authorList>
    </citation>
    <scope>NUCLEOTIDE SEQUENCE [LARGE SCALE GENOMIC DNA]</scope>
    <source>
        <strain evidence="1 2">UAMH 10762</strain>
    </source>
</reference>
<proteinExistence type="predicted"/>
<dbReference type="AlphaFoldDB" id="M2MSI7"/>
<dbReference type="GeneID" id="19112652"/>
<accession>M2MSI7</accession>
<protein>
    <submittedName>
        <fullName evidence="1">Uncharacterized protein</fullName>
    </submittedName>
</protein>
<dbReference type="RefSeq" id="XP_007673356.1">
    <property type="nucleotide sequence ID" value="XM_007675166.1"/>
</dbReference>
<name>M2MSI7_BAUPA</name>
<organism evidence="1 2">
    <name type="scientific">Baudoinia panamericana (strain UAMH 10762)</name>
    <name type="common">Angels' share fungus</name>
    <name type="synonym">Baudoinia compniacensis (strain UAMH 10762)</name>
    <dbReference type="NCBI Taxonomy" id="717646"/>
    <lineage>
        <taxon>Eukaryota</taxon>
        <taxon>Fungi</taxon>
        <taxon>Dikarya</taxon>
        <taxon>Ascomycota</taxon>
        <taxon>Pezizomycotina</taxon>
        <taxon>Dothideomycetes</taxon>
        <taxon>Dothideomycetidae</taxon>
        <taxon>Mycosphaerellales</taxon>
        <taxon>Teratosphaeriaceae</taxon>
        <taxon>Baudoinia</taxon>
    </lineage>
</organism>
<sequence>MLRTTNPKRFEHFWSNTAHEKQQQMDAKFSLVYTVQVGRGSILCVIISLQPRRTGLYLRGRKQCTMSSAPKMPLSDCNARVRDHGAAAAPSYKVIPGVVKYL</sequence>
<gene>
    <name evidence="1" type="ORF">BAUCODRAFT_352698</name>
</gene>
<dbReference type="HOGENOM" id="CLU_2276956_0_0_1"/>
<dbReference type="Proteomes" id="UP000011761">
    <property type="component" value="Unassembled WGS sequence"/>
</dbReference>